<dbReference type="InterPro" id="IPR014942">
    <property type="entry name" value="AbiEii"/>
</dbReference>
<dbReference type="RefSeq" id="WP_064725329.1">
    <property type="nucleotide sequence ID" value="NZ_LJBJ02000008.1"/>
</dbReference>
<keyword evidence="2" id="KW-1185">Reference proteome</keyword>
<dbReference type="EMBL" id="LJBJ02000008">
    <property type="protein sequence ID" value="OAX52094.1"/>
    <property type="molecule type" value="Genomic_DNA"/>
</dbReference>
<protein>
    <recommendedName>
        <fullName evidence="3">Nucleotidyl transferase AbiEii/AbiGii toxin family protein</fullName>
    </recommendedName>
</protein>
<dbReference type="Pfam" id="PF08843">
    <property type="entry name" value="AbiEii"/>
    <property type="match status" value="1"/>
</dbReference>
<comment type="caution">
    <text evidence="1">The sequence shown here is derived from an EMBL/GenBank/DDBJ whole genome shotgun (WGS) entry which is preliminary data.</text>
</comment>
<reference evidence="1" key="1">
    <citation type="submission" date="2016-06" db="EMBL/GenBank/DDBJ databases">
        <title>Identification of putative biosynthetic pathways for the production of bioactive secondary metabolites by the marine actinomycete Kocuria kristinae RUTW2-3.</title>
        <authorList>
            <person name="Waterworth S.C."/>
            <person name="Walmsley T.A."/>
            <person name="Matongo T."/>
            <person name="Davies-Coleman M.T."/>
            <person name="Dorrington R.A."/>
        </authorList>
    </citation>
    <scope>NUCLEOTIDE SEQUENCE [LARGE SCALE GENOMIC DNA]</scope>
    <source>
        <strain evidence="1">RUTW2-3</strain>
    </source>
</reference>
<accession>A0A199NSM9</accession>
<organism evidence="1 2">
    <name type="scientific">Rothia kristinae</name>
    <dbReference type="NCBI Taxonomy" id="37923"/>
    <lineage>
        <taxon>Bacteria</taxon>
        <taxon>Bacillati</taxon>
        <taxon>Actinomycetota</taxon>
        <taxon>Actinomycetes</taxon>
        <taxon>Micrococcales</taxon>
        <taxon>Micrococcaceae</taxon>
        <taxon>Rothia</taxon>
    </lineage>
</organism>
<dbReference type="Proteomes" id="UP000053171">
    <property type="component" value="Unassembled WGS sequence"/>
</dbReference>
<dbReference type="AlphaFoldDB" id="A0A199NSM9"/>
<gene>
    <name evidence="1" type="ORF">AN277_0205500</name>
</gene>
<evidence type="ECO:0000313" key="2">
    <source>
        <dbReference type="Proteomes" id="UP000053171"/>
    </source>
</evidence>
<proteinExistence type="predicted"/>
<sequence>MSEPDVYRSPQAVARAISDAAQAAARRSGRPVGQIVRQEDYRRFLARVFIHGDGEARWVLKGGNALLARVPEARTTRDVDLLGRVEDLDDAQRELELLVSEDLGDHFTFALSRTKDQGRGDAQPYLVGRRLVFDTRLGTKKRGPISVDLVVGTQPIGQIRSRKPQDILGLSKLPNAVYQLYPIEDHIADKVCAMLESHAGGMPSSREKDLVDLVIMALVDDGWAIEAGSLRQALRIESRRRKLDLPDRLVAPSSWGSGYASQVKQTAAQGFATVEAAMGLMRDFLDPVMAGVAAGRWDPRSRRWG</sequence>
<name>A0A199NSM9_9MICC</name>
<evidence type="ECO:0008006" key="3">
    <source>
        <dbReference type="Google" id="ProtNLM"/>
    </source>
</evidence>
<evidence type="ECO:0000313" key="1">
    <source>
        <dbReference type="EMBL" id="OAX52094.1"/>
    </source>
</evidence>